<evidence type="ECO:0000313" key="7">
    <source>
        <dbReference type="Proteomes" id="UP000190774"/>
    </source>
</evidence>
<dbReference type="InterPro" id="IPR044946">
    <property type="entry name" value="Restrct_endonuc_typeI_TRD_sf"/>
</dbReference>
<evidence type="ECO:0000256" key="3">
    <source>
        <dbReference type="ARBA" id="ARBA00023125"/>
    </source>
</evidence>
<dbReference type="EMBL" id="FUYE01000025">
    <property type="protein sequence ID" value="SKB07933.1"/>
    <property type="molecule type" value="Genomic_DNA"/>
</dbReference>
<dbReference type="AlphaFoldDB" id="A0A1T4Z241"/>
<evidence type="ECO:0000256" key="2">
    <source>
        <dbReference type="ARBA" id="ARBA00022747"/>
    </source>
</evidence>
<name>A0A1T4Z241_9BACT</name>
<feature type="domain" description="Type I restriction modification DNA specificity" evidence="5">
    <location>
        <begin position="10"/>
        <end position="181"/>
    </location>
</feature>
<dbReference type="PANTHER" id="PTHR30408:SF12">
    <property type="entry name" value="TYPE I RESTRICTION ENZYME MJAVIII SPECIFICITY SUBUNIT"/>
    <property type="match status" value="1"/>
</dbReference>
<dbReference type="InterPro" id="IPR052021">
    <property type="entry name" value="Type-I_RS_S_subunit"/>
</dbReference>
<dbReference type="Pfam" id="PF01420">
    <property type="entry name" value="Methylase_S"/>
    <property type="match status" value="2"/>
</dbReference>
<evidence type="ECO:0000256" key="4">
    <source>
        <dbReference type="SAM" id="MobiDB-lite"/>
    </source>
</evidence>
<proteinExistence type="inferred from homology"/>
<dbReference type="InterPro" id="IPR000055">
    <property type="entry name" value="Restrct_endonuc_typeI_TRD"/>
</dbReference>
<reference evidence="7" key="1">
    <citation type="submission" date="2017-02" db="EMBL/GenBank/DDBJ databases">
        <authorList>
            <person name="Varghese N."/>
            <person name="Submissions S."/>
        </authorList>
    </citation>
    <scope>NUCLEOTIDE SEQUENCE [LARGE SCALE GENOMIC DNA]</scope>
    <source>
        <strain evidence="7">ATCC 700200</strain>
    </source>
</reference>
<gene>
    <name evidence="6" type="ORF">SAMN02745166_04819</name>
</gene>
<protein>
    <submittedName>
        <fullName evidence="6">Type I restriction enzyme, S subunit</fullName>
    </submittedName>
</protein>
<dbReference type="GO" id="GO:0009307">
    <property type="term" value="P:DNA restriction-modification system"/>
    <property type="evidence" value="ECO:0007669"/>
    <property type="project" value="UniProtKB-KW"/>
</dbReference>
<keyword evidence="3" id="KW-0238">DNA-binding</keyword>
<dbReference type="CDD" id="cd17283">
    <property type="entry name" value="RMtype1_S_Hpy180ORF7835P_TRD2-CR2_like"/>
    <property type="match status" value="1"/>
</dbReference>
<feature type="region of interest" description="Disordered" evidence="4">
    <location>
        <begin position="408"/>
        <end position="435"/>
    </location>
</feature>
<sequence length="548" mass="61665">MIDTQTVHFEWQELRMDDLFNIVRGGSPRPIDKFLTDDPEGLNWILISDAQDGSKFITSTKKRIRREGIKKTRMVHAGTFLLTNSMSFGRPYVLQISGCIHDGWLALTPKSDQLSTNFFYHLLSSPLVYGELSSKAVGAVVKNLNIAAVSKLVVRVPPLDEQKRIAAVLDKAEALRRQRQESLDLTEKLLQSVFLEMFGDPVTNPKGWNTVELSKLGTLDRGVSKHRPRNAPELLGGKYPLIQTGDVSNAGLYITDYKQTYSDVGYKQSKMWPKGTLCITIAANIAQTGILQFDACFPDSVVGFKPHRGVSNSIYVHFLFGFLQAILEKNAPQAAQKNINLAILRSLRIPLPPIDIQDRFEKLVSDTMVVLHDQKKALKISGEFFNSLQQRAFRGELDLSRLVLDAEATEPEPKPDEIPVPEQPPKALGRATGSASFKVRSRRFIPTKSEEARLKVLDAQLERGEPIDWSPDYFRFRLLGRQAEPFRAGDILQQAATVFNEETLPKRDELVKQMLGMMEGVGEVMLSGALLKQRFDTERHEIRLELLP</sequence>
<organism evidence="6 7">
    <name type="scientific">Prosthecobacter debontii</name>
    <dbReference type="NCBI Taxonomy" id="48467"/>
    <lineage>
        <taxon>Bacteria</taxon>
        <taxon>Pseudomonadati</taxon>
        <taxon>Verrucomicrobiota</taxon>
        <taxon>Verrucomicrobiia</taxon>
        <taxon>Verrucomicrobiales</taxon>
        <taxon>Verrucomicrobiaceae</taxon>
        <taxon>Prosthecobacter</taxon>
    </lineage>
</organism>
<keyword evidence="2" id="KW-0680">Restriction system</keyword>
<keyword evidence="7" id="KW-1185">Reference proteome</keyword>
<feature type="domain" description="Type I restriction modification DNA specificity" evidence="5">
    <location>
        <begin position="205"/>
        <end position="359"/>
    </location>
</feature>
<dbReference type="OrthoDB" id="9811611at2"/>
<dbReference type="STRING" id="48467.SAMN02745166_04819"/>
<dbReference type="PANTHER" id="PTHR30408">
    <property type="entry name" value="TYPE-1 RESTRICTION ENZYME ECOKI SPECIFICITY PROTEIN"/>
    <property type="match status" value="1"/>
</dbReference>
<dbReference type="Gene3D" id="3.90.220.20">
    <property type="entry name" value="DNA methylase specificity domains"/>
    <property type="match status" value="2"/>
</dbReference>
<evidence type="ECO:0000313" key="6">
    <source>
        <dbReference type="EMBL" id="SKB07933.1"/>
    </source>
</evidence>
<dbReference type="RefSeq" id="WP_078815937.1">
    <property type="nucleotide sequence ID" value="NZ_FUYE01000025.1"/>
</dbReference>
<dbReference type="GO" id="GO:0003677">
    <property type="term" value="F:DNA binding"/>
    <property type="evidence" value="ECO:0007669"/>
    <property type="project" value="UniProtKB-KW"/>
</dbReference>
<accession>A0A1T4Z241</accession>
<comment type="similarity">
    <text evidence="1">Belongs to the type-I restriction system S methylase family.</text>
</comment>
<dbReference type="Proteomes" id="UP000190774">
    <property type="component" value="Unassembled WGS sequence"/>
</dbReference>
<evidence type="ECO:0000256" key="1">
    <source>
        <dbReference type="ARBA" id="ARBA00010923"/>
    </source>
</evidence>
<dbReference type="CDD" id="cd17282">
    <property type="entry name" value="RMtype1_S_Eco16444ORF1681_TRD1-CR1_like"/>
    <property type="match status" value="1"/>
</dbReference>
<dbReference type="SUPFAM" id="SSF116734">
    <property type="entry name" value="DNA methylase specificity domain"/>
    <property type="match status" value="2"/>
</dbReference>
<evidence type="ECO:0000259" key="5">
    <source>
        <dbReference type="Pfam" id="PF01420"/>
    </source>
</evidence>